<evidence type="ECO:0000313" key="5">
    <source>
        <dbReference type="EMBL" id="KAK4281180.1"/>
    </source>
</evidence>
<organism evidence="5 6">
    <name type="scientific">Acacia crassicarpa</name>
    <name type="common">northern wattle</name>
    <dbReference type="NCBI Taxonomy" id="499986"/>
    <lineage>
        <taxon>Eukaryota</taxon>
        <taxon>Viridiplantae</taxon>
        <taxon>Streptophyta</taxon>
        <taxon>Embryophyta</taxon>
        <taxon>Tracheophyta</taxon>
        <taxon>Spermatophyta</taxon>
        <taxon>Magnoliopsida</taxon>
        <taxon>eudicotyledons</taxon>
        <taxon>Gunneridae</taxon>
        <taxon>Pentapetalae</taxon>
        <taxon>rosids</taxon>
        <taxon>fabids</taxon>
        <taxon>Fabales</taxon>
        <taxon>Fabaceae</taxon>
        <taxon>Caesalpinioideae</taxon>
        <taxon>mimosoid clade</taxon>
        <taxon>Acacieae</taxon>
        <taxon>Acacia</taxon>
    </lineage>
</organism>
<feature type="compositionally biased region" description="Basic and acidic residues" evidence="3">
    <location>
        <begin position="1"/>
        <end position="11"/>
    </location>
</feature>
<feature type="region of interest" description="Disordered" evidence="3">
    <location>
        <begin position="1"/>
        <end position="21"/>
    </location>
</feature>
<reference evidence="5" key="1">
    <citation type="submission" date="2023-10" db="EMBL/GenBank/DDBJ databases">
        <title>Chromosome-level genome of the transformable northern wattle, Acacia crassicarpa.</title>
        <authorList>
            <person name="Massaro I."/>
            <person name="Sinha N.R."/>
            <person name="Poethig S."/>
            <person name="Leichty A.R."/>
        </authorList>
    </citation>
    <scope>NUCLEOTIDE SEQUENCE</scope>
    <source>
        <strain evidence="5">Acra3RX</strain>
        <tissue evidence="5">Leaf</tissue>
    </source>
</reference>
<proteinExistence type="inferred from homology"/>
<feature type="region of interest" description="Disordered" evidence="3">
    <location>
        <begin position="44"/>
        <end position="65"/>
    </location>
</feature>
<keyword evidence="6" id="KW-1185">Reference proteome</keyword>
<evidence type="ECO:0000256" key="3">
    <source>
        <dbReference type="SAM" id="MobiDB-lite"/>
    </source>
</evidence>
<dbReference type="InterPro" id="IPR042971">
    <property type="entry name" value="LEA_SMP"/>
</dbReference>
<dbReference type="AlphaFoldDB" id="A0AAE1TEV9"/>
<feature type="domain" description="SMP" evidence="4">
    <location>
        <begin position="133"/>
        <end position="191"/>
    </location>
</feature>
<comment type="similarity">
    <text evidence="1">Belongs to the LEA type SMP family.</text>
</comment>
<dbReference type="EMBL" id="JAWXYG010000002">
    <property type="protein sequence ID" value="KAK4281180.1"/>
    <property type="molecule type" value="Genomic_DNA"/>
</dbReference>
<accession>A0AAE1TEV9</accession>
<evidence type="ECO:0000256" key="1">
    <source>
        <dbReference type="ARBA" id="ARBA00010733"/>
    </source>
</evidence>
<gene>
    <name evidence="5" type="ORF">QN277_012703</name>
</gene>
<feature type="domain" description="SMP" evidence="4">
    <location>
        <begin position="199"/>
        <end position="257"/>
    </location>
</feature>
<sequence length="258" mass="26933">MSQEKPRRSEADQQQPIKYGDVFNVSGEVASNIITPRDAAMMQATENQALGQTQRGGPASVMQSAASLNRKAGLVTPHDVSKVVRNQGLSVSETKVGATRVITEEVGPEVVAQFVEPDVPMRDPGLALHPDAITVGEALEASAVSQAGDKPVDQSDAAAIQAAEMRATGRNETTPGGVAAKAQSAASHNARTLPSEQKTTLSDVLTDAKHKLPADKQVTREDAEEVIGAEIRNKPDMKTTPGGVAASLAAAATINQNK</sequence>
<evidence type="ECO:0000256" key="2">
    <source>
        <dbReference type="ARBA" id="ARBA00022737"/>
    </source>
</evidence>
<evidence type="ECO:0000259" key="4">
    <source>
        <dbReference type="Pfam" id="PF04927"/>
    </source>
</evidence>
<feature type="compositionally biased region" description="Polar residues" evidence="3">
    <location>
        <begin position="192"/>
        <end position="203"/>
    </location>
</feature>
<dbReference type="Proteomes" id="UP001293593">
    <property type="component" value="Unassembled WGS sequence"/>
</dbReference>
<name>A0AAE1TEV9_9FABA</name>
<protein>
    <recommendedName>
        <fullName evidence="4">SMP domain-containing protein</fullName>
    </recommendedName>
</protein>
<dbReference type="Pfam" id="PF04927">
    <property type="entry name" value="SMP"/>
    <property type="match status" value="3"/>
</dbReference>
<dbReference type="PANTHER" id="PTHR31174">
    <property type="entry name" value="SEED MATURATION FAMILY PROTEIN"/>
    <property type="match status" value="1"/>
</dbReference>
<feature type="region of interest" description="Disordered" evidence="3">
    <location>
        <begin position="185"/>
        <end position="204"/>
    </location>
</feature>
<dbReference type="PANTHER" id="PTHR31174:SF31">
    <property type="entry name" value="LATE EMBRYOGENESIS ABUNDANT PROTEIN 3"/>
    <property type="match status" value="1"/>
</dbReference>
<evidence type="ECO:0000313" key="6">
    <source>
        <dbReference type="Proteomes" id="UP001293593"/>
    </source>
</evidence>
<dbReference type="InterPro" id="IPR007011">
    <property type="entry name" value="LEA_SMP_dom"/>
</dbReference>
<comment type="caution">
    <text evidence="5">The sequence shown here is derived from an EMBL/GenBank/DDBJ whole genome shotgun (WGS) entry which is preliminary data.</text>
</comment>
<feature type="domain" description="SMP" evidence="4">
    <location>
        <begin position="17"/>
        <end position="71"/>
    </location>
</feature>
<keyword evidence="2" id="KW-0677">Repeat</keyword>